<organism evidence="2 3">
    <name type="scientific">Rhodotorula mucilaginosa</name>
    <name type="common">Yeast</name>
    <name type="synonym">Rhodotorula rubra</name>
    <dbReference type="NCBI Taxonomy" id="5537"/>
    <lineage>
        <taxon>Eukaryota</taxon>
        <taxon>Fungi</taxon>
        <taxon>Dikarya</taxon>
        <taxon>Basidiomycota</taxon>
        <taxon>Pucciniomycotina</taxon>
        <taxon>Microbotryomycetes</taxon>
        <taxon>Sporidiobolales</taxon>
        <taxon>Sporidiobolaceae</taxon>
        <taxon>Rhodotorula</taxon>
    </lineage>
</organism>
<evidence type="ECO:0000313" key="3">
    <source>
        <dbReference type="Proteomes" id="UP000777482"/>
    </source>
</evidence>
<keyword evidence="3" id="KW-1185">Reference proteome</keyword>
<feature type="compositionally biased region" description="Polar residues" evidence="1">
    <location>
        <begin position="291"/>
        <end position="307"/>
    </location>
</feature>
<feature type="region of interest" description="Disordered" evidence="1">
    <location>
        <begin position="425"/>
        <end position="495"/>
    </location>
</feature>
<dbReference type="OrthoDB" id="10636765at2759"/>
<reference evidence="2 3" key="1">
    <citation type="submission" date="2020-11" db="EMBL/GenBank/DDBJ databases">
        <title>Kefir isolates.</title>
        <authorList>
            <person name="Marcisauskas S."/>
            <person name="Kim Y."/>
            <person name="Blasche S."/>
        </authorList>
    </citation>
    <scope>NUCLEOTIDE SEQUENCE [LARGE SCALE GENOMIC DNA]</scope>
    <source>
        <strain evidence="2 3">KR</strain>
    </source>
</reference>
<feature type="compositionally biased region" description="Low complexity" evidence="1">
    <location>
        <begin position="39"/>
        <end position="49"/>
    </location>
</feature>
<evidence type="ECO:0000256" key="1">
    <source>
        <dbReference type="SAM" id="MobiDB-lite"/>
    </source>
</evidence>
<sequence length="682" mass="72349">MPRLEASDAPNAETRENASASTSPPAPSPVRLIGPLVQTRTTATAAASGAGAGAGADSSNSRPIPIPQAPTGRLRTSALAELVAPTPPRRWTAIGSTKAKSRSLDATHGQIAKSSVAGDATETEAPTFTRGDEQVSKKSKRNLQADTLRAQNSAIEQDASAKPTATDLRQAARETSGQINAQKPYDFTPAEDALLLALYDQACDASAQSPSFTVNSEPPALNWKEIARDHFSHPNRSQKKLANSILPERLDHLKGRRWWLAERARAYAVLEESIAAARERLSAAGASASEVGTNQQETSLPRETVSPSPKPAIATSADPTDSSMTTMLLSTHQIAIQPLDPSSMIDYCEEMKAIAARLKSRNMKKRSNSAAGEDSAGPKPSPALSAARGDGLKQRKIKLVYDLIAKASLSRIPLVTEKQQVVKPAASIDKGATKPSPKESSDDGQVPNPNKRRRTNRQPAQSVAEGEDRSNESSAVTATRPKDPATARGEKKAYESAPADAARLLAVSNQACAASADPSSSTGDNATVSLDSPEIAHDRFRQANSLQNALTNVELQERLNHLKGCRLWVAKRAKSHAELDESTAAARAGREKDGASAALEGTDEQKILPPETLPPPSKPAITLSAEATAESATTMLLSTHQIAVQPLDPKCVINSCEQMNAIAARLTSSKKKKRPISTVEEQ</sequence>
<feature type="region of interest" description="Disordered" evidence="1">
    <location>
        <begin position="576"/>
        <end position="619"/>
    </location>
</feature>
<protein>
    <submittedName>
        <fullName evidence="2">Uncharacterized protein</fullName>
    </submittedName>
</protein>
<evidence type="ECO:0000313" key="2">
    <source>
        <dbReference type="EMBL" id="KAG0653730.1"/>
    </source>
</evidence>
<accession>A0A9P6VSP6</accession>
<dbReference type="Proteomes" id="UP000777482">
    <property type="component" value="Unassembled WGS sequence"/>
</dbReference>
<feature type="region of interest" description="Disordered" evidence="1">
    <location>
        <begin position="359"/>
        <end position="391"/>
    </location>
</feature>
<feature type="region of interest" description="Disordered" evidence="1">
    <location>
        <begin position="285"/>
        <end position="323"/>
    </location>
</feature>
<feature type="region of interest" description="Disordered" evidence="1">
    <location>
        <begin position="1"/>
        <end position="183"/>
    </location>
</feature>
<proteinExistence type="predicted"/>
<dbReference type="EMBL" id="PUHQ01000179">
    <property type="protein sequence ID" value="KAG0653730.1"/>
    <property type="molecule type" value="Genomic_DNA"/>
</dbReference>
<comment type="caution">
    <text evidence="2">The sequence shown here is derived from an EMBL/GenBank/DDBJ whole genome shotgun (WGS) entry which is preliminary data.</text>
</comment>
<name>A0A9P6VSP6_RHOMI</name>
<gene>
    <name evidence="2" type="ORF">C6P46_002238</name>
</gene>
<feature type="compositionally biased region" description="Polar residues" evidence="1">
    <location>
        <begin position="142"/>
        <end position="155"/>
    </location>
</feature>
<feature type="compositionally biased region" description="Basic and acidic residues" evidence="1">
    <location>
        <begin position="480"/>
        <end position="494"/>
    </location>
</feature>
<dbReference type="AlphaFoldDB" id="A0A9P6VSP6"/>